<dbReference type="EMBL" id="JAUZVT010000001">
    <property type="protein sequence ID" value="MDT3330021.1"/>
    <property type="molecule type" value="Genomic_DNA"/>
</dbReference>
<reference evidence="1 2" key="1">
    <citation type="submission" date="2023-08" db="EMBL/GenBank/DDBJ databases">
        <title>Microbacterium aquilitoris sp. nov. and Microbacterium gwkjibeachense sp. nov., isolated from beach.</title>
        <authorList>
            <person name="Lee S.D."/>
            <person name="Yang H."/>
            <person name="Kim I."/>
        </authorList>
    </citation>
    <scope>NUCLEOTIDE SEQUENCE [LARGE SCALE GENOMIC DNA]</scope>
    <source>
        <strain evidence="1 2">KSW-18</strain>
    </source>
</reference>
<proteinExistence type="predicted"/>
<organism evidence="1 2">
    <name type="scientific">Microbacterium aquilitoris</name>
    <dbReference type="NCBI Taxonomy" id="3067307"/>
    <lineage>
        <taxon>Bacteria</taxon>
        <taxon>Bacillati</taxon>
        <taxon>Actinomycetota</taxon>
        <taxon>Actinomycetes</taxon>
        <taxon>Micrococcales</taxon>
        <taxon>Microbacteriaceae</taxon>
        <taxon>Microbacterium</taxon>
    </lineage>
</organism>
<keyword evidence="2" id="KW-1185">Reference proteome</keyword>
<dbReference type="Gene3D" id="3.40.50.1820">
    <property type="entry name" value="alpha/beta hydrolase"/>
    <property type="match status" value="1"/>
</dbReference>
<evidence type="ECO:0000313" key="2">
    <source>
        <dbReference type="Proteomes" id="UP001262835"/>
    </source>
</evidence>
<dbReference type="InterPro" id="IPR029058">
    <property type="entry name" value="AB_hydrolase_fold"/>
</dbReference>
<gene>
    <name evidence="1" type="ORF">Q9S78_04990</name>
</gene>
<dbReference type="SUPFAM" id="SSF53474">
    <property type="entry name" value="alpha/beta-Hydrolases"/>
    <property type="match status" value="1"/>
</dbReference>
<accession>A0ABU3GH49</accession>
<protein>
    <submittedName>
        <fullName evidence="1">CDP-alcohol phosphatidyltransferase family protein</fullName>
    </submittedName>
</protein>
<evidence type="ECO:0000313" key="1">
    <source>
        <dbReference type="EMBL" id="MDT3330021.1"/>
    </source>
</evidence>
<dbReference type="Proteomes" id="UP001262835">
    <property type="component" value="Unassembled WGS sequence"/>
</dbReference>
<dbReference type="RefSeq" id="WP_020098071.1">
    <property type="nucleotide sequence ID" value="NZ_JAUZVT010000001.1"/>
</dbReference>
<sequence>MTAFVRNAVWWARDYLYAAVWQIRATLNRTDPRAFSEGDRTPIVILPGVYETWQFMYPLITAMHDRGHPVHVVQVLHHNRRPVDEAAARVIEYLRANGLRGCVLFAHSKGGLVGKRAMVLDAADGRIARMLAVATPFGGSRYGRLMVLPSLRIFSPRSATILALAKEREANARIVSVYGEFDPHIPEGSELAGAARNVRLDTGGHFRVLADPRVIAELVALSEGDGSPAGQATP</sequence>
<name>A0ABU3GH49_9MICO</name>
<comment type="caution">
    <text evidence="1">The sequence shown here is derived from an EMBL/GenBank/DDBJ whole genome shotgun (WGS) entry which is preliminary data.</text>
</comment>